<name>A0A2M8DR98_9BACT</name>
<gene>
    <name evidence="2" type="ORF">CO073_02460</name>
</gene>
<evidence type="ECO:0000313" key="2">
    <source>
        <dbReference type="EMBL" id="PJC01872.1"/>
    </source>
</evidence>
<dbReference type="Pfam" id="PF10648">
    <property type="entry name" value="Gmad2"/>
    <property type="match status" value="1"/>
</dbReference>
<dbReference type="AlphaFoldDB" id="A0A2M8DR98"/>
<dbReference type="InterPro" id="IPR018911">
    <property type="entry name" value="Gmad2_Ig-like_dom"/>
</dbReference>
<organism evidence="2 3">
    <name type="scientific">Candidatus Komeilibacteria bacterium CG_4_9_14_0_8_um_filter_36_9</name>
    <dbReference type="NCBI Taxonomy" id="1974473"/>
    <lineage>
        <taxon>Bacteria</taxon>
        <taxon>Candidatus Komeiliibacteriota</taxon>
    </lineage>
</organism>
<dbReference type="Proteomes" id="UP000230136">
    <property type="component" value="Unassembled WGS sequence"/>
</dbReference>
<proteinExistence type="predicted"/>
<evidence type="ECO:0000259" key="1">
    <source>
        <dbReference type="Pfam" id="PF10648"/>
    </source>
</evidence>
<dbReference type="PROSITE" id="PS51257">
    <property type="entry name" value="PROKAR_LIPOPROTEIN"/>
    <property type="match status" value="1"/>
</dbReference>
<evidence type="ECO:0000313" key="3">
    <source>
        <dbReference type="Proteomes" id="UP000230136"/>
    </source>
</evidence>
<accession>A0A2M8DR98</accession>
<protein>
    <recommendedName>
        <fullName evidence="1">Bacterial spore germination immunoglobulin-like domain-containing protein</fullName>
    </recommendedName>
</protein>
<comment type="caution">
    <text evidence="2">The sequence shown here is derived from an EMBL/GenBank/DDBJ whole genome shotgun (WGS) entry which is preliminary data.</text>
</comment>
<feature type="domain" description="Bacterial spore germination immunoglobulin-like" evidence="1">
    <location>
        <begin position="68"/>
        <end position="153"/>
    </location>
</feature>
<reference evidence="3" key="1">
    <citation type="submission" date="2017-09" db="EMBL/GenBank/DDBJ databases">
        <title>Depth-based differentiation of microbial function through sediment-hosted aquifers and enrichment of novel symbionts in the deep terrestrial subsurface.</title>
        <authorList>
            <person name="Probst A.J."/>
            <person name="Ladd B."/>
            <person name="Jarett J.K."/>
            <person name="Geller-Mcgrath D.E."/>
            <person name="Sieber C.M.K."/>
            <person name="Emerson J.B."/>
            <person name="Anantharaman K."/>
            <person name="Thomas B.C."/>
            <person name="Malmstrom R."/>
            <person name="Stieglmeier M."/>
            <person name="Klingl A."/>
            <person name="Woyke T."/>
            <person name="Ryan C.M."/>
            <person name="Banfield J.F."/>
        </authorList>
    </citation>
    <scope>NUCLEOTIDE SEQUENCE [LARGE SCALE GENOMIC DNA]</scope>
</reference>
<sequence length="169" mass="18697">MKKLILLGLVVLLSGCIFKPTVVITNFEECVAAGNPVMESYPRQCSDGTTTFTEVIDLAPQEELLIILDTPQPESVISSPLLLSGRARGTWFFEATFTVILTNWDGLIIAEGYATAQGDWMIEDFVPFTAELKFTKPEYGERGALILQKDNPSGLPENDDALEITIYFE</sequence>
<dbReference type="EMBL" id="PFSY01000112">
    <property type="protein sequence ID" value="PJC01872.1"/>
    <property type="molecule type" value="Genomic_DNA"/>
</dbReference>